<sequence>MLTDKSLTVWMTCILMGLCLPPRASCADEPKLPEGVSSWQELGSLPTAMPVITMWNGGISMAGVDPYLLYAVWEDGTVMVCTPQPSPAGMKERSAWLAVGRVDPERVQALLKECEQAGVFDPAARRTFLGVDGPRLRIAIRYKGRQRVMDYHGRNEWEKRENYGPNANPSWPEVQAFIKLWRQVEGGIQALTPTPRVGYNGPRPLQLPMAADILGPLPIEAARRVRDVLPKGWTLTMTGGGFEVRRREPIEWFNSVNLPSHDKEELKARGFVRTAAYTIRASIAPPLSPERLAEMKQANENTRLQMAELDGKMAHIRGKGDYLPNTPADHALVDQYKKLKASLHRLPDVNSAKWSVYLRASLTGYQAFYSQQVEQECTALRKAIETALAAAGKAEAPERTEAQ</sequence>
<organism evidence="1">
    <name type="scientific">marine sediment metagenome</name>
    <dbReference type="NCBI Taxonomy" id="412755"/>
    <lineage>
        <taxon>unclassified sequences</taxon>
        <taxon>metagenomes</taxon>
        <taxon>ecological metagenomes</taxon>
    </lineage>
</organism>
<reference evidence="1" key="1">
    <citation type="journal article" date="2015" name="Nature">
        <title>Complex archaea that bridge the gap between prokaryotes and eukaryotes.</title>
        <authorList>
            <person name="Spang A."/>
            <person name="Saw J.H."/>
            <person name="Jorgensen S.L."/>
            <person name="Zaremba-Niedzwiedzka K."/>
            <person name="Martijn J."/>
            <person name="Lind A.E."/>
            <person name="van Eijk R."/>
            <person name="Schleper C."/>
            <person name="Guy L."/>
            <person name="Ettema T.J."/>
        </authorList>
    </citation>
    <scope>NUCLEOTIDE SEQUENCE</scope>
</reference>
<accession>A0A0F9XFR7</accession>
<gene>
    <name evidence="1" type="ORF">LCGC14_0226460</name>
</gene>
<comment type="caution">
    <text evidence="1">The sequence shown here is derived from an EMBL/GenBank/DDBJ whole genome shotgun (WGS) entry which is preliminary data.</text>
</comment>
<protein>
    <submittedName>
        <fullName evidence="1">Uncharacterized protein</fullName>
    </submittedName>
</protein>
<proteinExistence type="predicted"/>
<name>A0A0F9XFR7_9ZZZZ</name>
<evidence type="ECO:0000313" key="1">
    <source>
        <dbReference type="EMBL" id="KKN90703.1"/>
    </source>
</evidence>
<dbReference type="EMBL" id="LAZR01000108">
    <property type="protein sequence ID" value="KKN90703.1"/>
    <property type="molecule type" value="Genomic_DNA"/>
</dbReference>
<dbReference type="AlphaFoldDB" id="A0A0F9XFR7"/>